<dbReference type="OrthoDB" id="8912635at2"/>
<dbReference type="Proteomes" id="UP000183656">
    <property type="component" value="Unassembled WGS sequence"/>
</dbReference>
<organism evidence="1 2">
    <name type="scientific">Paenacidovorax caeni</name>
    <dbReference type="NCBI Taxonomy" id="343013"/>
    <lineage>
        <taxon>Bacteria</taxon>
        <taxon>Pseudomonadati</taxon>
        <taxon>Pseudomonadota</taxon>
        <taxon>Betaproteobacteria</taxon>
        <taxon>Burkholderiales</taxon>
        <taxon>Comamonadaceae</taxon>
        <taxon>Paenacidovorax</taxon>
    </lineage>
</organism>
<evidence type="ECO:0000313" key="1">
    <source>
        <dbReference type="EMBL" id="SFU47858.1"/>
    </source>
</evidence>
<gene>
    <name evidence="1" type="ORF">SAMN04489707_1005115</name>
</gene>
<proteinExistence type="predicted"/>
<keyword evidence="2" id="KW-1185">Reference proteome</keyword>
<name>A0A1I7GHG9_9BURK</name>
<accession>A0A1I7GHG9</accession>
<sequence>MTGILFMGVNITPDSEERDELPGRWWPHASLTLASTGAALEDVVHYENYRSKEEADAVALHLARRRIRDELHQG</sequence>
<reference evidence="1 2" key="1">
    <citation type="submission" date="2016-10" db="EMBL/GenBank/DDBJ databases">
        <authorList>
            <person name="de Groot N.N."/>
        </authorList>
    </citation>
    <scope>NUCLEOTIDE SEQUENCE [LARGE SCALE GENOMIC DNA]</scope>
    <source>
        <strain evidence="1 2">R-24608</strain>
    </source>
</reference>
<dbReference type="RefSeq" id="WP_074930101.1">
    <property type="nucleotide sequence ID" value="NZ_CYIG01000009.1"/>
</dbReference>
<dbReference type="AlphaFoldDB" id="A0A1I7GHG9"/>
<protein>
    <submittedName>
        <fullName evidence="1">Uncharacterized protein</fullName>
    </submittedName>
</protein>
<evidence type="ECO:0000313" key="2">
    <source>
        <dbReference type="Proteomes" id="UP000183656"/>
    </source>
</evidence>
<dbReference type="EMBL" id="FPBX01000005">
    <property type="protein sequence ID" value="SFU47858.1"/>
    <property type="molecule type" value="Genomic_DNA"/>
</dbReference>